<keyword evidence="3" id="KW-1185">Reference proteome</keyword>
<evidence type="ECO:0000313" key="2">
    <source>
        <dbReference type="EMBL" id="SDS23467.1"/>
    </source>
</evidence>
<dbReference type="AlphaFoldDB" id="A0A1H1QJG0"/>
<accession>A0A1H1QJG0</accession>
<dbReference type="EMBL" id="LT629758">
    <property type="protein sequence ID" value="SDS23467.1"/>
    <property type="molecule type" value="Genomic_DNA"/>
</dbReference>
<dbReference type="STRING" id="113562.SAMN04489716_0320"/>
<evidence type="ECO:0000256" key="1">
    <source>
        <dbReference type="SAM" id="MobiDB-lite"/>
    </source>
</evidence>
<dbReference type="Proteomes" id="UP000198688">
    <property type="component" value="Chromosome I"/>
</dbReference>
<evidence type="ECO:0000313" key="3">
    <source>
        <dbReference type="Proteomes" id="UP000198688"/>
    </source>
</evidence>
<gene>
    <name evidence="2" type="ORF">SAMN04489716_0320</name>
</gene>
<name>A0A1H1QJG0_9ACTN</name>
<proteinExistence type="predicted"/>
<organism evidence="2 3">
    <name type="scientific">Actinoplanes derwentensis</name>
    <dbReference type="NCBI Taxonomy" id="113562"/>
    <lineage>
        <taxon>Bacteria</taxon>
        <taxon>Bacillati</taxon>
        <taxon>Actinomycetota</taxon>
        <taxon>Actinomycetes</taxon>
        <taxon>Micromonosporales</taxon>
        <taxon>Micromonosporaceae</taxon>
        <taxon>Actinoplanes</taxon>
    </lineage>
</organism>
<sequence length="401" mass="41644">MAVTDRFPAVVVRGARVVPGPALVAPGGRLVPARGGVLPRGAGLLTAAPAAGRGLVPALAAPVPVVTGIPVVPAVPGGGQIPQIVPAIPVVPATAVVAPDPIIPDVPVVDPAPVTPAIPVVTPIPQIVTALQIVTVPDIALIAGGRVPVVNTVVNTVVVTARTGRTLISIVAARPGGAAAKVRPSRRIHDGEVGFVEVDAQLGPVEVDVVEVVADQVVDVGVHRHEVGFVEPAGPRRVEGGFPLPPGRELVLGHAAAAARRHDGVRYFTLGVVPLLNDRRTRHDRVLVVLVGPVFVVLVAHDEAPNRPGENPPPRCRMEATVLTLYHLRTPVPAPRAPDQRLPRGGCGRLTTDLRSAPPHRGPPSPAARTLREPRSHRRRSSPEVRDHPGIRPESPPGSMV</sequence>
<feature type="compositionally biased region" description="Basic and acidic residues" evidence="1">
    <location>
        <begin position="381"/>
        <end position="391"/>
    </location>
</feature>
<reference evidence="2 3" key="1">
    <citation type="submission" date="2016-10" db="EMBL/GenBank/DDBJ databases">
        <authorList>
            <person name="de Groot N.N."/>
        </authorList>
    </citation>
    <scope>NUCLEOTIDE SEQUENCE [LARGE SCALE GENOMIC DNA]</scope>
    <source>
        <strain evidence="2 3">DSM 43941</strain>
    </source>
</reference>
<protein>
    <submittedName>
        <fullName evidence="2">Uncharacterized protein</fullName>
    </submittedName>
</protein>
<feature type="region of interest" description="Disordered" evidence="1">
    <location>
        <begin position="329"/>
        <end position="401"/>
    </location>
</feature>